<sequence>MSMEVGGMCDSEYRIRAGDKVRYAVIAPNTFPRDVLSCPLGSFPPLPWRRDDRTVVHISRDPTTKELQSTLSNQKLPGVPSGEKTRTLSAAAYECRSVRDHRPGSPSNGSQTMVAKIARFEWEVPRIVSETRAYKLLDGSGVAPRFLGHIHEHGRVIGFLLEKVEDVRRAGPGDLLRCQDALRVFHRLTGVAHGDMNRHNFLVASDNGEDRVWLIDFERSSCVPDETENPARLKEEMMRREMEQLHGQLAEETGRGGGFEQESSPP</sequence>
<keyword evidence="3" id="KW-1185">Reference proteome</keyword>
<reference evidence="2" key="1">
    <citation type="journal article" date="2023" name="Mol. Phylogenet. Evol.">
        <title>Genome-scale phylogeny and comparative genomics of the fungal order Sordariales.</title>
        <authorList>
            <person name="Hensen N."/>
            <person name="Bonometti L."/>
            <person name="Westerberg I."/>
            <person name="Brannstrom I.O."/>
            <person name="Guillou S."/>
            <person name="Cros-Aarteil S."/>
            <person name="Calhoun S."/>
            <person name="Haridas S."/>
            <person name="Kuo A."/>
            <person name="Mondo S."/>
            <person name="Pangilinan J."/>
            <person name="Riley R."/>
            <person name="LaButti K."/>
            <person name="Andreopoulos B."/>
            <person name="Lipzen A."/>
            <person name="Chen C."/>
            <person name="Yan M."/>
            <person name="Daum C."/>
            <person name="Ng V."/>
            <person name="Clum A."/>
            <person name="Steindorff A."/>
            <person name="Ohm R.A."/>
            <person name="Martin F."/>
            <person name="Silar P."/>
            <person name="Natvig D.O."/>
            <person name="Lalanne C."/>
            <person name="Gautier V."/>
            <person name="Ament-Velasquez S.L."/>
            <person name="Kruys A."/>
            <person name="Hutchinson M.I."/>
            <person name="Powell A.J."/>
            <person name="Barry K."/>
            <person name="Miller A.N."/>
            <person name="Grigoriev I.V."/>
            <person name="Debuchy R."/>
            <person name="Gladieux P."/>
            <person name="Hiltunen Thoren M."/>
            <person name="Johannesson H."/>
        </authorList>
    </citation>
    <scope>NUCLEOTIDE SEQUENCE</scope>
    <source>
        <strain evidence="2">CBS 314.62</strain>
    </source>
</reference>
<dbReference type="SUPFAM" id="SSF56112">
    <property type="entry name" value="Protein kinase-like (PK-like)"/>
    <property type="match status" value="1"/>
</dbReference>
<accession>A0AAE0X2Y5</accession>
<evidence type="ECO:0008006" key="4">
    <source>
        <dbReference type="Google" id="ProtNLM"/>
    </source>
</evidence>
<dbReference type="AlphaFoldDB" id="A0AAE0X2Y5"/>
<gene>
    <name evidence="2" type="ORF">B0T22DRAFT_443753</name>
</gene>
<reference evidence="2" key="2">
    <citation type="submission" date="2023-06" db="EMBL/GenBank/DDBJ databases">
        <authorList>
            <consortium name="Lawrence Berkeley National Laboratory"/>
            <person name="Haridas S."/>
            <person name="Hensen N."/>
            <person name="Bonometti L."/>
            <person name="Westerberg I."/>
            <person name="Brannstrom I.O."/>
            <person name="Guillou S."/>
            <person name="Cros-Aarteil S."/>
            <person name="Calhoun S."/>
            <person name="Kuo A."/>
            <person name="Mondo S."/>
            <person name="Pangilinan J."/>
            <person name="Riley R."/>
            <person name="Labutti K."/>
            <person name="Andreopoulos B."/>
            <person name="Lipzen A."/>
            <person name="Chen C."/>
            <person name="Yanf M."/>
            <person name="Daum C."/>
            <person name="Ng V."/>
            <person name="Clum A."/>
            <person name="Steindorff A."/>
            <person name="Ohm R."/>
            <person name="Martin F."/>
            <person name="Silar P."/>
            <person name="Natvig D."/>
            <person name="Lalanne C."/>
            <person name="Gautier V."/>
            <person name="Ament-Velasquez S.L."/>
            <person name="Kruys A."/>
            <person name="Hutchinson M.I."/>
            <person name="Powell A.J."/>
            <person name="Barry K."/>
            <person name="Miller A.N."/>
            <person name="Grigoriev I.V."/>
            <person name="Debuchy R."/>
            <person name="Gladieux P."/>
            <person name="Thoren M.H."/>
            <person name="Johannesson H."/>
        </authorList>
    </citation>
    <scope>NUCLEOTIDE SEQUENCE</scope>
    <source>
        <strain evidence="2">CBS 314.62</strain>
    </source>
</reference>
<feature type="region of interest" description="Disordered" evidence="1">
    <location>
        <begin position="243"/>
        <end position="266"/>
    </location>
</feature>
<dbReference type="Pfam" id="PF06293">
    <property type="entry name" value="Kdo"/>
    <property type="match status" value="1"/>
</dbReference>
<evidence type="ECO:0000313" key="2">
    <source>
        <dbReference type="EMBL" id="KAK3683744.1"/>
    </source>
</evidence>
<name>A0AAE0X2Y5_9PEZI</name>
<dbReference type="Gene3D" id="1.10.510.10">
    <property type="entry name" value="Transferase(Phosphotransferase) domain 1"/>
    <property type="match status" value="1"/>
</dbReference>
<organism evidence="2 3">
    <name type="scientific">Podospora appendiculata</name>
    <dbReference type="NCBI Taxonomy" id="314037"/>
    <lineage>
        <taxon>Eukaryota</taxon>
        <taxon>Fungi</taxon>
        <taxon>Dikarya</taxon>
        <taxon>Ascomycota</taxon>
        <taxon>Pezizomycotina</taxon>
        <taxon>Sordariomycetes</taxon>
        <taxon>Sordariomycetidae</taxon>
        <taxon>Sordariales</taxon>
        <taxon>Podosporaceae</taxon>
        <taxon>Podospora</taxon>
    </lineage>
</organism>
<comment type="caution">
    <text evidence="2">The sequence shown here is derived from an EMBL/GenBank/DDBJ whole genome shotgun (WGS) entry which is preliminary data.</text>
</comment>
<dbReference type="EMBL" id="JAULSO010000004">
    <property type="protein sequence ID" value="KAK3683744.1"/>
    <property type="molecule type" value="Genomic_DNA"/>
</dbReference>
<evidence type="ECO:0000256" key="1">
    <source>
        <dbReference type="SAM" id="MobiDB-lite"/>
    </source>
</evidence>
<dbReference type="InterPro" id="IPR011009">
    <property type="entry name" value="Kinase-like_dom_sf"/>
</dbReference>
<protein>
    <recommendedName>
        <fullName evidence="4">Aminoglycoside phosphotransferase domain-containing protein</fullName>
    </recommendedName>
</protein>
<evidence type="ECO:0000313" key="3">
    <source>
        <dbReference type="Proteomes" id="UP001270362"/>
    </source>
</evidence>
<proteinExistence type="predicted"/>
<dbReference type="Proteomes" id="UP001270362">
    <property type="component" value="Unassembled WGS sequence"/>
</dbReference>